<accession>A0A9N8EFB6</accession>
<dbReference type="PANTHER" id="PTHR34203:SF15">
    <property type="entry name" value="SLL1173 PROTEIN"/>
    <property type="match status" value="1"/>
</dbReference>
<proteinExistence type="predicted"/>
<keyword evidence="4" id="KW-1185">Reference proteome</keyword>
<feature type="transmembrane region" description="Helical" evidence="1">
    <location>
        <begin position="36"/>
        <end position="54"/>
    </location>
</feature>
<organism evidence="3 4">
    <name type="scientific">Seminavis robusta</name>
    <dbReference type="NCBI Taxonomy" id="568900"/>
    <lineage>
        <taxon>Eukaryota</taxon>
        <taxon>Sar</taxon>
        <taxon>Stramenopiles</taxon>
        <taxon>Ochrophyta</taxon>
        <taxon>Bacillariophyta</taxon>
        <taxon>Bacillariophyceae</taxon>
        <taxon>Bacillariophycidae</taxon>
        <taxon>Naviculales</taxon>
        <taxon>Naviculaceae</taxon>
        <taxon>Seminavis</taxon>
    </lineage>
</organism>
<dbReference type="Gene3D" id="3.40.50.150">
    <property type="entry name" value="Vaccinia Virus protein VP39"/>
    <property type="match status" value="1"/>
</dbReference>
<dbReference type="SUPFAM" id="SSF53335">
    <property type="entry name" value="S-adenosyl-L-methionine-dependent methyltransferases"/>
    <property type="match status" value="1"/>
</dbReference>
<keyword evidence="1" id="KW-0472">Membrane</keyword>
<dbReference type="Pfam" id="PF05050">
    <property type="entry name" value="Methyltransf_21"/>
    <property type="match status" value="1"/>
</dbReference>
<dbReference type="AlphaFoldDB" id="A0A9N8EFB6"/>
<keyword evidence="1" id="KW-0812">Transmembrane</keyword>
<dbReference type="PANTHER" id="PTHR34203">
    <property type="entry name" value="METHYLTRANSFERASE, FKBM FAMILY PROTEIN"/>
    <property type="match status" value="1"/>
</dbReference>
<protein>
    <recommendedName>
        <fullName evidence="2">Methyltransferase FkbM domain-containing protein</fullName>
    </recommendedName>
</protein>
<comment type="caution">
    <text evidence="3">The sequence shown here is derived from an EMBL/GenBank/DDBJ whole genome shotgun (WGS) entry which is preliminary data.</text>
</comment>
<dbReference type="InterPro" id="IPR052514">
    <property type="entry name" value="SAM-dependent_MTase"/>
</dbReference>
<evidence type="ECO:0000313" key="3">
    <source>
        <dbReference type="EMBL" id="CAB9517504.1"/>
    </source>
</evidence>
<dbReference type="EMBL" id="CAICTM010000860">
    <property type="protein sequence ID" value="CAB9517504.1"/>
    <property type="molecule type" value="Genomic_DNA"/>
</dbReference>
<gene>
    <name evidence="3" type="ORF">SEMRO_861_G212270.1</name>
</gene>
<reference evidence="3" key="1">
    <citation type="submission" date="2020-06" db="EMBL/GenBank/DDBJ databases">
        <authorList>
            <consortium name="Plant Systems Biology data submission"/>
        </authorList>
    </citation>
    <scope>NUCLEOTIDE SEQUENCE</scope>
    <source>
        <strain evidence="3">D6</strain>
    </source>
</reference>
<keyword evidence="1" id="KW-1133">Transmembrane helix</keyword>
<dbReference type="OrthoDB" id="45813at2759"/>
<feature type="domain" description="Methyltransferase FkbM" evidence="2">
    <location>
        <begin position="231"/>
        <end position="397"/>
    </location>
</feature>
<name>A0A9N8EFB6_9STRA</name>
<evidence type="ECO:0000313" key="4">
    <source>
        <dbReference type="Proteomes" id="UP001153069"/>
    </source>
</evidence>
<sequence>MVKKLVKVKRNSSKEMKQHDGINRLMAIRHRLRQRHLLWFLVLVATVPLLLFSINNNNHNNNNNQQEQQEQSFTRGFLRWAGTLTTTTTTKDSASTSTSTSTKKGCSSLQQRLIAKSLPNAQTIIEATICPENDKWLSDYLLNNNNNNPSLESHHQSPPQDEFVFLNFGCNKGFDAIQVANTVSKRSDVFKKSKWFQALGIDQKGSCNQAIGNDVIYDSSFPKQAVQIHCIEAMPATFRLLQLAAAATTAEHYGMHIHNYAMTSKLQKDNAPNGMIPFPNVLPGTENRGIAHCSSENHPAAATEHCQDVPAMTIDEFVTKHVDNNNNKSTTNTNTKKRRRIPYISIDVEGGDYTVLMGATQTLKRTDYLEFEYHAVGDWKQQKLQNAIDMLAELGFVCYWAGKKRLWRITDCWMDHFEFHQWSNVACVSSTAKQAQKLYQTMEQVFEDTLVDGTSGGWSKP</sequence>
<dbReference type="Proteomes" id="UP001153069">
    <property type="component" value="Unassembled WGS sequence"/>
</dbReference>
<dbReference type="InterPro" id="IPR029063">
    <property type="entry name" value="SAM-dependent_MTases_sf"/>
</dbReference>
<evidence type="ECO:0000259" key="2">
    <source>
        <dbReference type="Pfam" id="PF05050"/>
    </source>
</evidence>
<dbReference type="InterPro" id="IPR006342">
    <property type="entry name" value="FkbM_mtfrase"/>
</dbReference>
<evidence type="ECO:0000256" key="1">
    <source>
        <dbReference type="SAM" id="Phobius"/>
    </source>
</evidence>